<sequence length="60" mass="6634">MPHRGYTVRRAREGWGVYVVGTGEPVRVDGREQTGLSSESAIELLAALRVLAFIRSEFGE</sequence>
<keyword evidence="2" id="KW-1185">Reference proteome</keyword>
<organism evidence="1 2">
    <name type="scientific">Methylobacterium nodulans (strain LMG 21967 / CNCM I-2342 / ORS 2060)</name>
    <dbReference type="NCBI Taxonomy" id="460265"/>
    <lineage>
        <taxon>Bacteria</taxon>
        <taxon>Pseudomonadati</taxon>
        <taxon>Pseudomonadota</taxon>
        <taxon>Alphaproteobacteria</taxon>
        <taxon>Hyphomicrobiales</taxon>
        <taxon>Methylobacteriaceae</taxon>
        <taxon>Methylobacterium</taxon>
    </lineage>
</organism>
<dbReference type="RefSeq" id="WP_015929126.1">
    <property type="nucleotide sequence ID" value="NC_011894.1"/>
</dbReference>
<dbReference type="KEGG" id="mno:Mnod_2476"/>
<dbReference type="HOGENOM" id="CLU_2753251_0_0_5"/>
<accession>B8ICN5</accession>
<protein>
    <submittedName>
        <fullName evidence="1">Uncharacterized protein</fullName>
    </submittedName>
</protein>
<gene>
    <name evidence="1" type="ordered locus">Mnod_2476</name>
</gene>
<proteinExistence type="predicted"/>
<dbReference type="AlphaFoldDB" id="B8ICN5"/>
<evidence type="ECO:0000313" key="2">
    <source>
        <dbReference type="Proteomes" id="UP000008207"/>
    </source>
</evidence>
<name>B8ICN5_METNO</name>
<dbReference type="Proteomes" id="UP000008207">
    <property type="component" value="Chromosome"/>
</dbReference>
<reference evidence="1 2" key="1">
    <citation type="submission" date="2009-01" db="EMBL/GenBank/DDBJ databases">
        <title>Complete sequence of chromosome of Methylobacterium nodulans ORS 2060.</title>
        <authorList>
            <consortium name="US DOE Joint Genome Institute"/>
            <person name="Lucas S."/>
            <person name="Copeland A."/>
            <person name="Lapidus A."/>
            <person name="Glavina del Rio T."/>
            <person name="Dalin E."/>
            <person name="Tice H."/>
            <person name="Bruce D."/>
            <person name="Goodwin L."/>
            <person name="Pitluck S."/>
            <person name="Sims D."/>
            <person name="Brettin T."/>
            <person name="Detter J.C."/>
            <person name="Han C."/>
            <person name="Larimer F."/>
            <person name="Land M."/>
            <person name="Hauser L."/>
            <person name="Kyrpides N."/>
            <person name="Ivanova N."/>
            <person name="Marx C.J."/>
            <person name="Richardson P."/>
        </authorList>
    </citation>
    <scope>NUCLEOTIDE SEQUENCE [LARGE SCALE GENOMIC DNA]</scope>
    <source>
        <strain evidence="2">LMG 21967 / CNCM I-2342 / ORS 2060</strain>
    </source>
</reference>
<evidence type="ECO:0000313" key="1">
    <source>
        <dbReference type="EMBL" id="ACL57446.1"/>
    </source>
</evidence>
<dbReference type="EMBL" id="CP001349">
    <property type="protein sequence ID" value="ACL57446.1"/>
    <property type="molecule type" value="Genomic_DNA"/>
</dbReference>
<dbReference type="OrthoDB" id="8382820at2"/>